<keyword evidence="3 12" id="KW-0812">Transmembrane</keyword>
<dbReference type="NCBIfam" id="TIGR01494">
    <property type="entry name" value="ATPase_P-type"/>
    <property type="match status" value="1"/>
</dbReference>
<feature type="transmembrane region" description="Helical" evidence="12">
    <location>
        <begin position="1108"/>
        <end position="1125"/>
    </location>
</feature>
<comment type="caution">
    <text evidence="16">The sequence shown here is derived from an EMBL/GenBank/DDBJ whole genome shotgun (WGS) entry which is preliminary data.</text>
</comment>
<dbReference type="GO" id="GO:0046872">
    <property type="term" value="F:metal ion binding"/>
    <property type="evidence" value="ECO:0007669"/>
    <property type="project" value="UniProtKB-KW"/>
</dbReference>
<sequence length="1171" mass="128688">MRPAWDGKAITDLVLYRERDWLGRLDVWPFAPGYAALVAAARRFGWSPLALGLALGALLTLHVLTWLGEHWSVRFRAWVTLCRARSVERATQALVVPRPHHGPSEIVPLQRQRSQDGERFIEFQKRRYEYSADASCFRKLKYPAELSLTHYRRAWMQGGLSAAEAAERRVRYGLNRLHIPAPRFWELYKEQIMAPFFAFQIFCTVLWCLDEMWKYSLSTMGMLLLFEGTVVWTRLRMLRELRGMRARPVDTLVYRERKWQRVSSEELVPGDVISLTATSGETVVPCDTLLLAGNAIVNEAVLTGESVPLTKDALPATLEVGSGPAGGDRALEPLGADKPHVLFSGTSLLQHTAPALADPSLRSAPDGGCVGYVLRTGFGSSQGKLMRTMMHSTESFTANNRESLLCILFLLMFALIASGYVLRTGLQDRNWSRYELLLHCIQIITSVVPPDLPSQLSLAVQSALGALAKQGIFCTEPFRIPLAGTVDVCCFDKTGTLTSDAMQFAGVALPGGDAQLVEPDRAPLPANLVVAACHSLVRLQGVAAGDPLEVSALSASPWTYSPNDTAVCRRGSHQGLSVRIVQRHAFVAALQRMSVIAVVEGSNSTTTPQCYALVKGSPEAVRRLLRDVPAHYDRIYQRLSLQGMRVLAMATKTFPSAMRPGELTRLPRTAVECELECAGFLAFQCPPRPDSRPAVKMLRNASYRVVVITGDGVHTANYVARATGICQRRKPGLILEVVREASGAATRFCWVKPTRYGAGDAADARPFRVQELPQLESEHNLAVCGTVLEAALAADPAHVALLRHLQVYARMTPSQKEAVLMRLKDLGLHVLMCGDGTNDVGALKQAHVGVALLQPGPKRSPAPVPDGQPAPVDAKSELRRRHRSPAAHDAPSQPQQPPSLWERLRMEMERAQERAAASSNEDAPLVRLGDASIASPFTSRRMSIAPCVDILRQGRCTLVMTVQMYQIVSLECLISSYILSVLYLNGLKFGDQQMTAMGMLGAFASYMISHAPPVKKLSVQRPPRSMFAPRLFVSLLGQFGVHLATMVMAAELAKAALPPEFSAQQHSKFEPNLLNTVVFLVYATQQASVFLANYKGEPFMRGLRQNRLLLYALLICAGTALAAALEVSPELNTWLQLVSMPGTSFRVRVVAILLLDFVGVYAWDRVIACLL</sequence>
<evidence type="ECO:0000256" key="3">
    <source>
        <dbReference type="ARBA" id="ARBA00022692"/>
    </source>
</evidence>
<feature type="transmembrane region" description="Helical" evidence="12">
    <location>
        <begin position="1031"/>
        <end position="1053"/>
    </location>
</feature>
<keyword evidence="5" id="KW-0547">Nucleotide-binding</keyword>
<dbReference type="GO" id="GO:0005524">
    <property type="term" value="F:ATP binding"/>
    <property type="evidence" value="ECO:0007669"/>
    <property type="project" value="UniProtKB-KW"/>
</dbReference>
<gene>
    <name evidence="16" type="ORF">CDCA_CDCA07G2101</name>
</gene>
<dbReference type="InterPro" id="IPR006544">
    <property type="entry name" value="P-type_TPase_V"/>
</dbReference>
<evidence type="ECO:0000256" key="4">
    <source>
        <dbReference type="ARBA" id="ARBA00022723"/>
    </source>
</evidence>
<evidence type="ECO:0000259" key="14">
    <source>
        <dbReference type="Pfam" id="PF00690"/>
    </source>
</evidence>
<evidence type="ECO:0000313" key="17">
    <source>
        <dbReference type="Proteomes" id="UP001301350"/>
    </source>
</evidence>
<evidence type="ECO:0000256" key="7">
    <source>
        <dbReference type="ARBA" id="ARBA00022842"/>
    </source>
</evidence>
<feature type="region of interest" description="Disordered" evidence="11">
    <location>
        <begin position="854"/>
        <end position="899"/>
    </location>
</feature>
<feature type="transmembrane region" description="Helical" evidence="12">
    <location>
        <begin position="964"/>
        <end position="984"/>
    </location>
</feature>
<evidence type="ECO:0000259" key="15">
    <source>
        <dbReference type="Pfam" id="PF23143"/>
    </source>
</evidence>
<keyword evidence="4" id="KW-0479">Metal-binding</keyword>
<dbReference type="GO" id="GO:0016887">
    <property type="term" value="F:ATP hydrolysis activity"/>
    <property type="evidence" value="ECO:0007669"/>
    <property type="project" value="InterPro"/>
</dbReference>
<evidence type="ECO:0000256" key="5">
    <source>
        <dbReference type="ARBA" id="ARBA00022741"/>
    </source>
</evidence>
<evidence type="ECO:0000256" key="6">
    <source>
        <dbReference type="ARBA" id="ARBA00022840"/>
    </source>
</evidence>
<comment type="subcellular location">
    <subcellularLocation>
        <location evidence="1">Membrane</location>
        <topology evidence="1">Multi-pass membrane protein</topology>
    </subcellularLocation>
</comment>
<dbReference type="PRINTS" id="PR00119">
    <property type="entry name" value="CATATPASE"/>
</dbReference>
<dbReference type="InterPro" id="IPR018303">
    <property type="entry name" value="ATPase_P-typ_P_site"/>
</dbReference>
<dbReference type="Gene3D" id="3.40.50.1000">
    <property type="entry name" value="HAD superfamily/HAD-like"/>
    <property type="match status" value="2"/>
</dbReference>
<dbReference type="EMBL" id="JANCYW010000007">
    <property type="protein sequence ID" value="KAK4536076.1"/>
    <property type="molecule type" value="Genomic_DNA"/>
</dbReference>
<evidence type="ECO:0000259" key="13">
    <source>
        <dbReference type="Pfam" id="PF00122"/>
    </source>
</evidence>
<dbReference type="Pfam" id="PF00702">
    <property type="entry name" value="Hydrolase"/>
    <property type="match status" value="1"/>
</dbReference>
<feature type="domain" description="P-type ATPase A" evidence="13">
    <location>
        <begin position="248"/>
        <end position="388"/>
    </location>
</feature>
<dbReference type="NCBIfam" id="TIGR01657">
    <property type="entry name" value="P-ATPase-V"/>
    <property type="match status" value="1"/>
</dbReference>
<keyword evidence="7" id="KW-0460">Magnesium</keyword>
<dbReference type="Proteomes" id="UP001301350">
    <property type="component" value="Unassembled WGS sequence"/>
</dbReference>
<dbReference type="InterPro" id="IPR023298">
    <property type="entry name" value="ATPase_P-typ_TM_dom_sf"/>
</dbReference>
<dbReference type="InterPro" id="IPR023214">
    <property type="entry name" value="HAD_sf"/>
</dbReference>
<feature type="domain" description="P5A-ATPase transmembrane helical hairpin" evidence="15">
    <location>
        <begin position="19"/>
        <end position="84"/>
    </location>
</feature>
<dbReference type="InterPro" id="IPR004014">
    <property type="entry name" value="ATPase_P-typ_cation-transptr_N"/>
</dbReference>
<dbReference type="SUPFAM" id="SSF81665">
    <property type="entry name" value="Calcium ATPase, transmembrane domain M"/>
    <property type="match status" value="1"/>
</dbReference>
<feature type="transmembrane region" description="Helical" evidence="12">
    <location>
        <begin position="1145"/>
        <end position="1163"/>
    </location>
</feature>
<dbReference type="AlphaFoldDB" id="A0AAV9IV92"/>
<dbReference type="InterPro" id="IPR044492">
    <property type="entry name" value="P_typ_ATPase_HD_dom"/>
</dbReference>
<dbReference type="GO" id="GO:0019829">
    <property type="term" value="F:ATPase-coupled monoatomic cation transmembrane transporter activity"/>
    <property type="evidence" value="ECO:0007669"/>
    <property type="project" value="TreeGrafter"/>
</dbReference>
<dbReference type="InterPro" id="IPR057255">
    <property type="entry name" value="2TM_P5A-ATPase"/>
</dbReference>
<evidence type="ECO:0000256" key="10">
    <source>
        <dbReference type="ARBA" id="ARBA00023136"/>
    </source>
</evidence>
<organism evidence="16 17">
    <name type="scientific">Cyanidium caldarium</name>
    <name type="common">Red alga</name>
    <dbReference type="NCBI Taxonomy" id="2771"/>
    <lineage>
        <taxon>Eukaryota</taxon>
        <taxon>Rhodophyta</taxon>
        <taxon>Bangiophyceae</taxon>
        <taxon>Cyanidiales</taxon>
        <taxon>Cyanidiaceae</taxon>
        <taxon>Cyanidium</taxon>
    </lineage>
</organism>
<reference evidence="16 17" key="1">
    <citation type="submission" date="2022-07" db="EMBL/GenBank/DDBJ databases">
        <title>Genome-wide signatures of adaptation to extreme environments.</title>
        <authorList>
            <person name="Cho C.H."/>
            <person name="Yoon H.S."/>
        </authorList>
    </citation>
    <scope>NUCLEOTIDE SEQUENCE [LARGE SCALE GENOMIC DNA]</scope>
    <source>
        <strain evidence="16 17">DBV 063 E5</strain>
    </source>
</reference>
<dbReference type="SUPFAM" id="SSF56784">
    <property type="entry name" value="HAD-like"/>
    <property type="match status" value="1"/>
</dbReference>
<dbReference type="InterPro" id="IPR008250">
    <property type="entry name" value="ATPase_P-typ_transduc_dom_A_sf"/>
</dbReference>
<dbReference type="SFLD" id="SFLDS00003">
    <property type="entry name" value="Haloacid_Dehalogenase"/>
    <property type="match status" value="1"/>
</dbReference>
<evidence type="ECO:0000256" key="2">
    <source>
        <dbReference type="ARBA" id="ARBA00006000"/>
    </source>
</evidence>
<feature type="transmembrane region" description="Helical" evidence="12">
    <location>
        <begin position="46"/>
        <end position="67"/>
    </location>
</feature>
<keyword evidence="17" id="KW-1185">Reference proteome</keyword>
<accession>A0AAV9IV92</accession>
<keyword evidence="6" id="KW-0067">ATP-binding</keyword>
<dbReference type="SFLD" id="SFLDF00027">
    <property type="entry name" value="p-type_atpase"/>
    <property type="match status" value="1"/>
</dbReference>
<dbReference type="InterPro" id="IPR023299">
    <property type="entry name" value="ATPase_P-typ_cyto_dom_N"/>
</dbReference>
<name>A0AAV9IV92_CYACA</name>
<dbReference type="SUPFAM" id="SSF81660">
    <property type="entry name" value="Metal cation-transporting ATPase, ATP-binding domain N"/>
    <property type="match status" value="1"/>
</dbReference>
<feature type="compositionally biased region" description="Pro residues" evidence="11">
    <location>
        <begin position="858"/>
        <end position="868"/>
    </location>
</feature>
<dbReference type="GO" id="GO:0016020">
    <property type="term" value="C:membrane"/>
    <property type="evidence" value="ECO:0007669"/>
    <property type="project" value="UniProtKB-SubCell"/>
</dbReference>
<dbReference type="InterPro" id="IPR036412">
    <property type="entry name" value="HAD-like_sf"/>
</dbReference>
<dbReference type="SUPFAM" id="SSF81653">
    <property type="entry name" value="Calcium ATPase, transduction domain A"/>
    <property type="match status" value="1"/>
</dbReference>
<evidence type="ECO:0000256" key="1">
    <source>
        <dbReference type="ARBA" id="ARBA00004141"/>
    </source>
</evidence>
<evidence type="ECO:0000256" key="8">
    <source>
        <dbReference type="ARBA" id="ARBA00022967"/>
    </source>
</evidence>
<keyword evidence="8" id="KW-1278">Translocase</keyword>
<dbReference type="Gene3D" id="3.40.1110.10">
    <property type="entry name" value="Calcium-transporting ATPase, cytoplasmic domain N"/>
    <property type="match status" value="2"/>
</dbReference>
<dbReference type="Pfam" id="PF00122">
    <property type="entry name" value="E1-E2_ATPase"/>
    <property type="match status" value="1"/>
</dbReference>
<evidence type="ECO:0000256" key="12">
    <source>
        <dbReference type="SAM" id="Phobius"/>
    </source>
</evidence>
<dbReference type="Gene3D" id="2.70.150.10">
    <property type="entry name" value="Calcium-transporting ATPase, cytoplasmic transduction domain A"/>
    <property type="match status" value="2"/>
</dbReference>
<dbReference type="InterPro" id="IPR001757">
    <property type="entry name" value="P_typ_ATPase"/>
</dbReference>
<dbReference type="GO" id="GO:0140358">
    <property type="term" value="F:P-type transmembrane transporter activity"/>
    <property type="evidence" value="ECO:0007669"/>
    <property type="project" value="InterPro"/>
</dbReference>
<keyword evidence="10 12" id="KW-0472">Membrane</keyword>
<evidence type="ECO:0000313" key="16">
    <source>
        <dbReference type="EMBL" id="KAK4536076.1"/>
    </source>
</evidence>
<dbReference type="SFLD" id="SFLDG00002">
    <property type="entry name" value="C1.7:_P-type_atpase_like"/>
    <property type="match status" value="1"/>
</dbReference>
<evidence type="ECO:0000256" key="9">
    <source>
        <dbReference type="ARBA" id="ARBA00022989"/>
    </source>
</evidence>
<protein>
    <recommendedName>
        <fullName evidence="18">Cation-transporting ATPase</fullName>
    </recommendedName>
</protein>
<evidence type="ECO:0000256" key="11">
    <source>
        <dbReference type="SAM" id="MobiDB-lite"/>
    </source>
</evidence>
<keyword evidence="9 12" id="KW-1133">Transmembrane helix</keyword>
<feature type="domain" description="Cation-transporting P-type ATPase N-terminal" evidence="14">
    <location>
        <begin position="157"/>
        <end position="207"/>
    </location>
</feature>
<dbReference type="PROSITE" id="PS00154">
    <property type="entry name" value="ATPASE_E1_E2"/>
    <property type="match status" value="1"/>
</dbReference>
<feature type="transmembrane region" description="Helical" evidence="12">
    <location>
        <begin position="404"/>
        <end position="422"/>
    </location>
</feature>
<dbReference type="PANTHER" id="PTHR45630">
    <property type="entry name" value="CATION-TRANSPORTING ATPASE-RELATED"/>
    <property type="match status" value="1"/>
</dbReference>
<dbReference type="Pfam" id="PF23143">
    <property type="entry name" value="2TM_P5A-ATPase"/>
    <property type="match status" value="1"/>
</dbReference>
<dbReference type="Pfam" id="PF00690">
    <property type="entry name" value="Cation_ATPase_N"/>
    <property type="match status" value="1"/>
</dbReference>
<feature type="transmembrane region" description="Helical" evidence="12">
    <location>
        <begin position="192"/>
        <end position="209"/>
    </location>
</feature>
<comment type="similarity">
    <text evidence="2">Belongs to the cation transport ATPase (P-type) (TC 3.A.3) family. Type V subfamily.</text>
</comment>
<dbReference type="Gene3D" id="1.20.1110.10">
    <property type="entry name" value="Calcium-transporting ATPase, transmembrane domain"/>
    <property type="match status" value="1"/>
</dbReference>
<feature type="transmembrane region" description="Helical" evidence="12">
    <location>
        <begin position="1073"/>
        <end position="1096"/>
    </location>
</feature>
<evidence type="ECO:0008006" key="18">
    <source>
        <dbReference type="Google" id="ProtNLM"/>
    </source>
</evidence>
<dbReference type="InterPro" id="IPR059000">
    <property type="entry name" value="ATPase_P-type_domA"/>
</dbReference>
<proteinExistence type="inferred from homology"/>